<reference evidence="1 2" key="1">
    <citation type="journal article" date="2019" name="Genome Biol. Evol.">
        <title>Insights into the evolution of the New World diploid cottons (Gossypium, subgenus Houzingenia) based on genome sequencing.</title>
        <authorList>
            <person name="Grover C.E."/>
            <person name="Arick M.A. 2nd"/>
            <person name="Thrash A."/>
            <person name="Conover J.L."/>
            <person name="Sanders W.S."/>
            <person name="Peterson D.G."/>
            <person name="Frelichowski J.E."/>
            <person name="Scheffler J.A."/>
            <person name="Scheffler B.E."/>
            <person name="Wendel J.F."/>
        </authorList>
    </citation>
    <scope>NUCLEOTIDE SEQUENCE [LARGE SCALE GENOMIC DNA]</scope>
    <source>
        <strain evidence="1">27</strain>
        <tissue evidence="1">Leaf</tissue>
    </source>
</reference>
<gene>
    <name evidence="1" type="ORF">Godav_006030</name>
</gene>
<organism evidence="1 2">
    <name type="scientific">Gossypium davidsonii</name>
    <name type="common">Davidson's cotton</name>
    <name type="synonym">Gossypium klotzschianum subsp. davidsonii</name>
    <dbReference type="NCBI Taxonomy" id="34287"/>
    <lineage>
        <taxon>Eukaryota</taxon>
        <taxon>Viridiplantae</taxon>
        <taxon>Streptophyta</taxon>
        <taxon>Embryophyta</taxon>
        <taxon>Tracheophyta</taxon>
        <taxon>Spermatophyta</taxon>
        <taxon>Magnoliopsida</taxon>
        <taxon>eudicotyledons</taxon>
        <taxon>Gunneridae</taxon>
        <taxon>Pentapetalae</taxon>
        <taxon>rosids</taxon>
        <taxon>malvids</taxon>
        <taxon>Malvales</taxon>
        <taxon>Malvaceae</taxon>
        <taxon>Malvoideae</taxon>
        <taxon>Gossypium</taxon>
    </lineage>
</organism>
<evidence type="ECO:0000313" key="2">
    <source>
        <dbReference type="Proteomes" id="UP000593561"/>
    </source>
</evidence>
<keyword evidence="2" id="KW-1185">Reference proteome</keyword>
<accession>A0A7J8S3B4</accession>
<evidence type="ECO:0000313" key="1">
    <source>
        <dbReference type="EMBL" id="MBA0620280.1"/>
    </source>
</evidence>
<dbReference type="AlphaFoldDB" id="A0A7J8S3B4"/>
<proteinExistence type="predicted"/>
<comment type="caution">
    <text evidence="1">The sequence shown here is derived from an EMBL/GenBank/DDBJ whole genome shotgun (WGS) entry which is preliminary data.</text>
</comment>
<evidence type="ECO:0008006" key="3">
    <source>
        <dbReference type="Google" id="ProtNLM"/>
    </source>
</evidence>
<name>A0A7J8S3B4_GOSDV</name>
<dbReference type="Proteomes" id="UP000593561">
    <property type="component" value="Unassembled WGS sequence"/>
</dbReference>
<dbReference type="EMBL" id="JABFAC010000008">
    <property type="protein sequence ID" value="MBA0620280.1"/>
    <property type="molecule type" value="Genomic_DNA"/>
</dbReference>
<sequence>MRSTFWKGPGNNYWIPDICELVKTKFCWALYRFERSPKEQHARAYILMIIRALLMPDKSQNLVYLRWLLKIVGFREANELSGWSVVLASCSNSTIQEYIPFEFLVNPNIWHVKVSLVVFAMVEMHESDRNNRYEFLPTCKTIIAPKLACDLEYMPWFRVHGKSYLLAEEARAAVEASPLSTPMQEPTPMAAPPPSQYGLTYSGFICGSSSPTYCTLMPSTFQTMTHPTMMYNPLMFGASTESLIVLPSVYGTQYSYTPTPMVSQTLPRSLFYQGGTSLQPSISRMEDTR</sequence>
<protein>
    <recommendedName>
        <fullName evidence="3">Aminotransferase-like plant mobile domain-containing protein</fullName>
    </recommendedName>
</protein>